<keyword evidence="3" id="KW-1185">Reference proteome</keyword>
<protein>
    <recommendedName>
        <fullName evidence="1">NAD-dependent epimerase/dehydratase domain-containing protein</fullName>
    </recommendedName>
</protein>
<name>A0A3E0X1X1_9GAMM</name>
<evidence type="ECO:0000313" key="2">
    <source>
        <dbReference type="EMBL" id="RFA38281.1"/>
    </source>
</evidence>
<accession>A0A3E0X1X1</accession>
<gene>
    <name evidence="2" type="ORF">CAL65_05480</name>
</gene>
<sequence length="316" mass="33979">MNIVLLGATGFVGSALIRRLRTQTEHSVTAFVHRKPLTAAAPHIRCVAGSLTSPPTDLLPEQPHVIVHCASKQIDHDGSGFACNPLGVEALTRQCNAYTRGILFASSFSVYGEGEQADIDEQAPRRPETELARSRAACEDVLAAYAAHCSIPVLALRTRYVFGTGDRYFLPGLLRLLQARLGVGNGSQRFTVIDVDDYAKVLLGLVDAIGQGRIAGGFTPLNVGYAEPLSFARLADTLRGALALPPPRLSLPAQPALLGLLDRLPAARIRQFSHRLRLIGLNHYGSIKRLNALLDTSVLGHDPAARLHTAAQRLAL</sequence>
<dbReference type="Gene3D" id="3.40.50.720">
    <property type="entry name" value="NAD(P)-binding Rossmann-like Domain"/>
    <property type="match status" value="1"/>
</dbReference>
<comment type="caution">
    <text evidence="2">The sequence shown here is derived from an EMBL/GenBank/DDBJ whole genome shotgun (WGS) entry which is preliminary data.</text>
</comment>
<dbReference type="EMBL" id="NFZW01000004">
    <property type="protein sequence ID" value="RFA38281.1"/>
    <property type="molecule type" value="Genomic_DNA"/>
</dbReference>
<feature type="domain" description="NAD-dependent epimerase/dehydratase" evidence="1">
    <location>
        <begin position="3"/>
        <end position="208"/>
    </location>
</feature>
<evidence type="ECO:0000259" key="1">
    <source>
        <dbReference type="Pfam" id="PF01370"/>
    </source>
</evidence>
<dbReference type="InterPro" id="IPR050177">
    <property type="entry name" value="Lipid_A_modif_metabolic_enz"/>
</dbReference>
<evidence type="ECO:0000313" key="3">
    <source>
        <dbReference type="Proteomes" id="UP000256763"/>
    </source>
</evidence>
<dbReference type="Pfam" id="PF01370">
    <property type="entry name" value="Epimerase"/>
    <property type="match status" value="1"/>
</dbReference>
<dbReference type="AlphaFoldDB" id="A0A3E0X1X1"/>
<dbReference type="PANTHER" id="PTHR43245">
    <property type="entry name" value="BIFUNCTIONAL POLYMYXIN RESISTANCE PROTEIN ARNA"/>
    <property type="match status" value="1"/>
</dbReference>
<dbReference type="Proteomes" id="UP000256763">
    <property type="component" value="Unassembled WGS sequence"/>
</dbReference>
<organism evidence="2 3">
    <name type="scientific">Alkalilimnicola ehrlichii</name>
    <dbReference type="NCBI Taxonomy" id="351052"/>
    <lineage>
        <taxon>Bacteria</taxon>
        <taxon>Pseudomonadati</taxon>
        <taxon>Pseudomonadota</taxon>
        <taxon>Gammaproteobacteria</taxon>
        <taxon>Chromatiales</taxon>
        <taxon>Ectothiorhodospiraceae</taxon>
        <taxon>Alkalilimnicola</taxon>
    </lineage>
</organism>
<dbReference type="InterPro" id="IPR036291">
    <property type="entry name" value="NAD(P)-bd_dom_sf"/>
</dbReference>
<reference evidence="3" key="1">
    <citation type="submission" date="2017-05" db="EMBL/GenBank/DDBJ databases">
        <authorList>
            <person name="Sharma S."/>
            <person name="Sidhu C."/>
            <person name="Pinnaka A.K."/>
        </authorList>
    </citation>
    <scope>NUCLEOTIDE SEQUENCE [LARGE SCALE GENOMIC DNA]</scope>
    <source>
        <strain evidence="3">AK93</strain>
    </source>
</reference>
<dbReference type="InterPro" id="IPR001509">
    <property type="entry name" value="Epimerase_deHydtase"/>
</dbReference>
<proteinExistence type="predicted"/>
<dbReference type="RefSeq" id="WP_116301138.1">
    <property type="nucleotide sequence ID" value="NZ_NFZV01000003.1"/>
</dbReference>
<dbReference type="OrthoDB" id="9776313at2"/>
<dbReference type="SUPFAM" id="SSF51735">
    <property type="entry name" value="NAD(P)-binding Rossmann-fold domains"/>
    <property type="match status" value="1"/>
</dbReference>